<proteinExistence type="predicted"/>
<protein>
    <submittedName>
        <fullName evidence="1">Uncharacterized protein</fullName>
    </submittedName>
</protein>
<accession>A0A165YFS9</accession>
<name>A0A165YFS9_9AGAM</name>
<dbReference type="Proteomes" id="UP000076798">
    <property type="component" value="Unassembled WGS sequence"/>
</dbReference>
<gene>
    <name evidence="1" type="ORF">SISSUDRAFT_434302</name>
</gene>
<sequence length="164" mass="18458">MFGGFEFESSYLIAISLHVYSSTNHETFQAASRGFFSCLASSIAQSTKVHQQSQTSPFDTPDDGLKQTLCLALNQAHRFVYLISQNPRLDLPADYLSEEQSYKTEENKRREWPNDIDLEASSCQCSTSTAHLQDRAFNQTISEYCPILSGSCPTGNQRLFYTCV</sequence>
<keyword evidence="2" id="KW-1185">Reference proteome</keyword>
<dbReference type="EMBL" id="KV428258">
    <property type="protein sequence ID" value="KZT33198.1"/>
    <property type="molecule type" value="Genomic_DNA"/>
</dbReference>
<reference evidence="1 2" key="1">
    <citation type="journal article" date="2016" name="Mol. Biol. Evol.">
        <title>Comparative Genomics of Early-Diverging Mushroom-Forming Fungi Provides Insights into the Origins of Lignocellulose Decay Capabilities.</title>
        <authorList>
            <person name="Nagy L.G."/>
            <person name="Riley R."/>
            <person name="Tritt A."/>
            <person name="Adam C."/>
            <person name="Daum C."/>
            <person name="Floudas D."/>
            <person name="Sun H."/>
            <person name="Yadav J.S."/>
            <person name="Pangilinan J."/>
            <person name="Larsson K.H."/>
            <person name="Matsuura K."/>
            <person name="Barry K."/>
            <person name="Labutti K."/>
            <person name="Kuo R."/>
            <person name="Ohm R.A."/>
            <person name="Bhattacharya S.S."/>
            <person name="Shirouzu T."/>
            <person name="Yoshinaga Y."/>
            <person name="Martin F.M."/>
            <person name="Grigoriev I.V."/>
            <person name="Hibbett D.S."/>
        </authorList>
    </citation>
    <scope>NUCLEOTIDE SEQUENCE [LARGE SCALE GENOMIC DNA]</scope>
    <source>
        <strain evidence="1 2">HHB10207 ss-3</strain>
    </source>
</reference>
<dbReference type="AlphaFoldDB" id="A0A165YFS9"/>
<organism evidence="1 2">
    <name type="scientific">Sistotremastrum suecicum HHB10207 ss-3</name>
    <dbReference type="NCBI Taxonomy" id="1314776"/>
    <lineage>
        <taxon>Eukaryota</taxon>
        <taxon>Fungi</taxon>
        <taxon>Dikarya</taxon>
        <taxon>Basidiomycota</taxon>
        <taxon>Agaricomycotina</taxon>
        <taxon>Agaricomycetes</taxon>
        <taxon>Sistotremastrales</taxon>
        <taxon>Sistotremastraceae</taxon>
        <taxon>Sistotremastrum</taxon>
    </lineage>
</organism>
<evidence type="ECO:0000313" key="1">
    <source>
        <dbReference type="EMBL" id="KZT33198.1"/>
    </source>
</evidence>
<evidence type="ECO:0000313" key="2">
    <source>
        <dbReference type="Proteomes" id="UP000076798"/>
    </source>
</evidence>